<comment type="caution">
    <text evidence="1">The sequence shown here is derived from an EMBL/GenBank/DDBJ whole genome shotgun (WGS) entry which is preliminary data.</text>
</comment>
<keyword evidence="2" id="KW-1185">Reference proteome</keyword>
<name>A0A4Q6XPC2_9SPHI</name>
<organism evidence="1 2">
    <name type="scientific">Sphingobacterium corticibacterium</name>
    <dbReference type="NCBI Taxonomy" id="2484746"/>
    <lineage>
        <taxon>Bacteria</taxon>
        <taxon>Pseudomonadati</taxon>
        <taxon>Bacteroidota</taxon>
        <taxon>Sphingobacteriia</taxon>
        <taxon>Sphingobacteriales</taxon>
        <taxon>Sphingobacteriaceae</taxon>
        <taxon>Sphingobacterium</taxon>
    </lineage>
</organism>
<dbReference type="EMBL" id="SGIT01000006">
    <property type="protein sequence ID" value="RZF57966.1"/>
    <property type="molecule type" value="Genomic_DNA"/>
</dbReference>
<dbReference type="OrthoDB" id="9782128at2"/>
<evidence type="ECO:0000313" key="2">
    <source>
        <dbReference type="Proteomes" id="UP000292855"/>
    </source>
</evidence>
<evidence type="ECO:0000313" key="1">
    <source>
        <dbReference type="EMBL" id="RZF57966.1"/>
    </source>
</evidence>
<sequence length="68" mass="7913">MEITEFTKQEALRTGIALKEETINVAFTPKLITARHRLQIILEEIGKGEHIRSIDRRSIRTTRRINKA</sequence>
<proteinExistence type="predicted"/>
<dbReference type="AlphaFoldDB" id="A0A4Q6XPC2"/>
<dbReference type="Proteomes" id="UP000292855">
    <property type="component" value="Unassembled WGS sequence"/>
</dbReference>
<reference evidence="1 2" key="1">
    <citation type="submission" date="2019-02" db="EMBL/GenBank/DDBJ databases">
        <authorList>
            <person name="Li Y."/>
        </authorList>
    </citation>
    <scope>NUCLEOTIDE SEQUENCE [LARGE SCALE GENOMIC DNA]</scope>
    <source>
        <strain evidence="1 2">30C10-4-7</strain>
    </source>
</reference>
<protein>
    <submittedName>
        <fullName evidence="1">Uncharacterized protein</fullName>
    </submittedName>
</protein>
<gene>
    <name evidence="1" type="ORF">EWE74_20070</name>
</gene>
<accession>A0A4Q6XPC2</accession>